<dbReference type="Pfam" id="PF21237">
    <property type="entry name" value="Pus10_N_euk"/>
    <property type="match status" value="1"/>
</dbReference>
<evidence type="ECO:0000256" key="3">
    <source>
        <dbReference type="ARBA" id="ARBA00022694"/>
    </source>
</evidence>
<protein>
    <recommendedName>
        <fullName evidence="2">tRNA pseudouridine(55) synthase</fullName>
        <ecNumber evidence="2">5.4.99.25</ecNumber>
    </recommendedName>
</protein>
<evidence type="ECO:0000256" key="1">
    <source>
        <dbReference type="ARBA" id="ARBA00009652"/>
    </source>
</evidence>
<dbReference type="InterPro" id="IPR048741">
    <property type="entry name" value="Pus10-like_C"/>
</dbReference>
<reference evidence="8 9" key="1">
    <citation type="submission" date="2021-06" db="EMBL/GenBank/DDBJ databases">
        <title>A haploid diamondback moth (Plutella xylostella L.) genome assembly resolves 31 chromosomes and identifies a diamide resistance mutation.</title>
        <authorList>
            <person name="Ward C.M."/>
            <person name="Perry K.D."/>
            <person name="Baker G."/>
            <person name="Powis K."/>
            <person name="Heckel D.G."/>
            <person name="Baxter S.W."/>
        </authorList>
    </citation>
    <scope>NUCLEOTIDE SEQUENCE [LARGE SCALE GENOMIC DNA]</scope>
    <source>
        <strain evidence="8 9">LV</strain>
        <tissue evidence="8">Single pupa</tissue>
    </source>
</reference>
<dbReference type="InterPro" id="IPR039894">
    <property type="entry name" value="Pus10-like"/>
</dbReference>
<dbReference type="Pfam" id="PF21238">
    <property type="entry name" value="Pus10_C"/>
    <property type="match status" value="1"/>
</dbReference>
<evidence type="ECO:0000256" key="4">
    <source>
        <dbReference type="ARBA" id="ARBA00023235"/>
    </source>
</evidence>
<feature type="domain" description="Pus10-like C-terminal" evidence="7">
    <location>
        <begin position="262"/>
        <end position="519"/>
    </location>
</feature>
<dbReference type="Gene3D" id="3.30.70.2510">
    <property type="match status" value="1"/>
</dbReference>
<keyword evidence="9" id="KW-1185">Reference proteome</keyword>
<evidence type="ECO:0000256" key="2">
    <source>
        <dbReference type="ARBA" id="ARBA00012787"/>
    </source>
</evidence>
<evidence type="ECO:0000259" key="7">
    <source>
        <dbReference type="Pfam" id="PF21238"/>
    </source>
</evidence>
<dbReference type="PANTHER" id="PTHR21568:SF0">
    <property type="entry name" value="TRNA PSEUDOURIDINE SYNTHASE PUS10"/>
    <property type="match status" value="1"/>
</dbReference>
<dbReference type="EC" id="5.4.99.25" evidence="2"/>
<accession>A0ABQ7PRQ8</accession>
<dbReference type="Gene3D" id="3.30.70.3190">
    <property type="match status" value="1"/>
</dbReference>
<keyword evidence="3" id="KW-0819">tRNA processing</keyword>
<dbReference type="EMBL" id="JAHIBW010000030">
    <property type="protein sequence ID" value="KAG7295667.1"/>
    <property type="molecule type" value="Genomic_DNA"/>
</dbReference>
<proteinExistence type="inferred from homology"/>
<dbReference type="InterPro" id="IPR020103">
    <property type="entry name" value="PsdUridine_synth_cat_dom_sf"/>
</dbReference>
<dbReference type="Proteomes" id="UP000823941">
    <property type="component" value="Chromosome 30"/>
</dbReference>
<dbReference type="Gene3D" id="1.10.10.2050">
    <property type="match status" value="1"/>
</dbReference>
<organism evidence="8 9">
    <name type="scientific">Plutella xylostella</name>
    <name type="common">Diamondback moth</name>
    <name type="synonym">Plutella maculipennis</name>
    <dbReference type="NCBI Taxonomy" id="51655"/>
    <lineage>
        <taxon>Eukaryota</taxon>
        <taxon>Metazoa</taxon>
        <taxon>Ecdysozoa</taxon>
        <taxon>Arthropoda</taxon>
        <taxon>Hexapoda</taxon>
        <taxon>Insecta</taxon>
        <taxon>Pterygota</taxon>
        <taxon>Neoptera</taxon>
        <taxon>Endopterygota</taxon>
        <taxon>Lepidoptera</taxon>
        <taxon>Glossata</taxon>
        <taxon>Ditrysia</taxon>
        <taxon>Yponomeutoidea</taxon>
        <taxon>Plutellidae</taxon>
        <taxon>Plutella</taxon>
    </lineage>
</organism>
<sequence>MNEKDIFSFLIDGGYCTRCCFRFMGIKNPNAYEKPKQYALQFRASPSEPPPSDEVQGNGSNGNGDNGEPPCKMKKTAICRSCLGILQDENWAEGFAQVMAVLEKKNYVCDTFACALSAPIATILRERLITTQLRQKFPEYNEKITPTALKEAWKWSFGTALAPEINKTLDSGAISPLLITVSMEYPDDLEELDPLKQVSPAHFSSRAQNKKRFTIDFTRRSVEQALDAASVEALQRRWPDVPEVNIGAKCVSVACAHEPIVLQGRYVKLSRELPQSPWVLQGKRMMDTSVQEIIIEGINKILSPNQADESLKFIAAGREDVDVRCLGTGRPFAIEVSDPTRNPTETELQAICDSIAKDGRILVKNLVVGSKDDLTQLKQGEETKCKTYEALCIKLTHNKTEQTNGATDAPITVSQADIDKINSFSNVPDGELGRIDLLQKTPVRVLHRRPLLTRKRKILDLTASLVPGHPQLFLVRVRTEAGTYIKEWVHGEFGRTTPSLGDAIGAKVDIIALDVASVELEWPVVKKT</sequence>
<dbReference type="PANTHER" id="PTHR21568">
    <property type="entry name" value="TRNA PSEUDOURIDINE SYNTHASE PUS10"/>
    <property type="match status" value="1"/>
</dbReference>
<evidence type="ECO:0000256" key="5">
    <source>
        <dbReference type="SAM" id="MobiDB-lite"/>
    </source>
</evidence>
<evidence type="ECO:0000259" key="6">
    <source>
        <dbReference type="Pfam" id="PF21237"/>
    </source>
</evidence>
<feature type="domain" description="Pus10 N-terminal eukaryotes" evidence="6">
    <location>
        <begin position="79"/>
        <end position="243"/>
    </location>
</feature>
<evidence type="ECO:0000313" key="9">
    <source>
        <dbReference type="Proteomes" id="UP000823941"/>
    </source>
</evidence>
<feature type="region of interest" description="Disordered" evidence="5">
    <location>
        <begin position="43"/>
        <end position="67"/>
    </location>
</feature>
<comment type="caution">
    <text evidence="8">The sequence shown here is derived from an EMBL/GenBank/DDBJ whole genome shotgun (WGS) entry which is preliminary data.</text>
</comment>
<name>A0ABQ7PRQ8_PLUXY</name>
<dbReference type="InterPro" id="IPR048742">
    <property type="entry name" value="Pus10_N_euk"/>
</dbReference>
<keyword evidence="4" id="KW-0413">Isomerase</keyword>
<gene>
    <name evidence="8" type="ORF">JYU34_021951</name>
</gene>
<comment type="similarity">
    <text evidence="1">Belongs to the pseudouridine synthase Pus10 family.</text>
</comment>
<evidence type="ECO:0000313" key="8">
    <source>
        <dbReference type="EMBL" id="KAG7295667.1"/>
    </source>
</evidence>
<dbReference type="SUPFAM" id="SSF55120">
    <property type="entry name" value="Pseudouridine synthase"/>
    <property type="match status" value="1"/>
</dbReference>